<proteinExistence type="predicted"/>
<feature type="signal peptide" evidence="2">
    <location>
        <begin position="1"/>
        <end position="21"/>
    </location>
</feature>
<dbReference type="EMBL" id="UPXZ01000024">
    <property type="protein sequence ID" value="VBB44984.1"/>
    <property type="molecule type" value="Genomic_DNA"/>
</dbReference>
<feature type="chain" id="PRO_5024796188" description="DUF5683 domain-containing protein" evidence="2">
    <location>
        <begin position="22"/>
        <end position="275"/>
    </location>
</feature>
<keyword evidence="1" id="KW-0812">Transmembrane</keyword>
<accession>A0A653AAG2</accession>
<evidence type="ECO:0000256" key="1">
    <source>
        <dbReference type="SAM" id="Phobius"/>
    </source>
</evidence>
<evidence type="ECO:0000256" key="2">
    <source>
        <dbReference type="SAM" id="SignalP"/>
    </source>
</evidence>
<organism evidence="3">
    <name type="scientific">uncultured Paludibacter sp</name>
    <dbReference type="NCBI Taxonomy" id="497635"/>
    <lineage>
        <taxon>Bacteria</taxon>
        <taxon>Pseudomonadati</taxon>
        <taxon>Bacteroidota</taxon>
        <taxon>Bacteroidia</taxon>
        <taxon>Bacteroidales</taxon>
        <taxon>Paludibacteraceae</taxon>
        <taxon>Paludibacter</taxon>
        <taxon>environmental samples</taxon>
    </lineage>
</organism>
<sequence>MKKHIFFLSILLAGLLNTLKAQDTIVFKSGELKIAKITQINSPELIYKDFSNLEGPDYIVKLSQIKEIHFKNGFVQAYNINDDVEYNDNASIRRKPENEIKPFLIKRLDNYEERSKFYKNVPYHREYGDPYNPWVAGIASYFIPGLGQMVCGETGRGFAFLGGTTASYVVMIIGLSALGNDYYYNDYYSDNYAHKSGKENLYTLLALSGACSTLGVYIWSIVDAVHVAKVNNLYTRDLRRKEQVNIQLFPFIDTNKNTLSLNKMPALGFSLKVDF</sequence>
<reference evidence="3" key="1">
    <citation type="submission" date="2018-07" db="EMBL/GenBank/DDBJ databases">
        <authorList>
            <consortium name="Genoscope - CEA"/>
            <person name="William W."/>
        </authorList>
    </citation>
    <scope>NUCLEOTIDE SEQUENCE</scope>
    <source>
        <strain evidence="3">IK1</strain>
    </source>
</reference>
<evidence type="ECO:0000313" key="3">
    <source>
        <dbReference type="EMBL" id="VBB44984.1"/>
    </source>
</evidence>
<feature type="transmembrane region" description="Helical" evidence="1">
    <location>
        <begin position="158"/>
        <end position="180"/>
    </location>
</feature>
<feature type="transmembrane region" description="Helical" evidence="1">
    <location>
        <begin position="201"/>
        <end position="222"/>
    </location>
</feature>
<gene>
    <name evidence="3" type="ORF">TRIP_D300014</name>
</gene>
<protein>
    <recommendedName>
        <fullName evidence="4">DUF5683 domain-containing protein</fullName>
    </recommendedName>
</protein>
<name>A0A653AAG2_9BACT</name>
<dbReference type="AlphaFoldDB" id="A0A653AAG2"/>
<keyword evidence="1" id="KW-1133">Transmembrane helix</keyword>
<evidence type="ECO:0008006" key="4">
    <source>
        <dbReference type="Google" id="ProtNLM"/>
    </source>
</evidence>
<keyword evidence="1" id="KW-0472">Membrane</keyword>
<keyword evidence="2" id="KW-0732">Signal</keyword>